<organism evidence="2 3">
    <name type="scientific">Apiospora aurea</name>
    <dbReference type="NCBI Taxonomy" id="335848"/>
    <lineage>
        <taxon>Eukaryota</taxon>
        <taxon>Fungi</taxon>
        <taxon>Dikarya</taxon>
        <taxon>Ascomycota</taxon>
        <taxon>Pezizomycotina</taxon>
        <taxon>Sordariomycetes</taxon>
        <taxon>Xylariomycetidae</taxon>
        <taxon>Amphisphaeriales</taxon>
        <taxon>Apiosporaceae</taxon>
        <taxon>Apiospora</taxon>
    </lineage>
</organism>
<dbReference type="EMBL" id="JAQQWE010000003">
    <property type="protein sequence ID" value="KAK7959781.1"/>
    <property type="molecule type" value="Genomic_DNA"/>
</dbReference>
<name>A0ABR1QN61_9PEZI</name>
<sequence length="249" mass="27711">MGKMVAVIIFLARIGRRARLIRCIEIGLRAFDHSLWGECSLTNMHDLDKENLAAIRTLCPNVRTIKTRLMDSSRDFYRLDEGPVPPDTPAQLHKLAANLKDIPWLEKVIIHIGVFTNKADQEPEDDEQTSAANDAQADNEEPDEWDDAEVITGLYIAMVGNGNHTRKQIADMERAALSYGWDVDMGGKLKRRTRRSSDNRWVLHNEADLDEYEDALEEAAEAEAEAEEEEAGEGGARISGGGGADLNPV</sequence>
<dbReference type="Proteomes" id="UP001391051">
    <property type="component" value="Unassembled WGS sequence"/>
</dbReference>
<gene>
    <name evidence="2" type="ORF">PG986_004635</name>
</gene>
<reference evidence="2 3" key="1">
    <citation type="submission" date="2023-01" db="EMBL/GenBank/DDBJ databases">
        <title>Analysis of 21 Apiospora genomes using comparative genomics revels a genus with tremendous synthesis potential of carbohydrate active enzymes and secondary metabolites.</title>
        <authorList>
            <person name="Sorensen T."/>
        </authorList>
    </citation>
    <scope>NUCLEOTIDE SEQUENCE [LARGE SCALE GENOMIC DNA]</scope>
    <source>
        <strain evidence="2 3">CBS 24483</strain>
    </source>
</reference>
<comment type="caution">
    <text evidence="2">The sequence shown here is derived from an EMBL/GenBank/DDBJ whole genome shotgun (WGS) entry which is preliminary data.</text>
</comment>
<feature type="compositionally biased region" description="Acidic residues" evidence="1">
    <location>
        <begin position="216"/>
        <end position="232"/>
    </location>
</feature>
<protein>
    <submittedName>
        <fullName evidence="2">Uncharacterized protein</fullName>
    </submittedName>
</protein>
<accession>A0ABR1QN61</accession>
<dbReference type="GeneID" id="92073919"/>
<feature type="compositionally biased region" description="Gly residues" evidence="1">
    <location>
        <begin position="233"/>
        <end position="249"/>
    </location>
</feature>
<evidence type="ECO:0000313" key="2">
    <source>
        <dbReference type="EMBL" id="KAK7959781.1"/>
    </source>
</evidence>
<feature type="region of interest" description="Disordered" evidence="1">
    <location>
        <begin position="120"/>
        <end position="145"/>
    </location>
</feature>
<dbReference type="RefSeq" id="XP_066703484.1">
    <property type="nucleotide sequence ID" value="XM_066840857.1"/>
</dbReference>
<feature type="region of interest" description="Disordered" evidence="1">
    <location>
        <begin position="216"/>
        <end position="249"/>
    </location>
</feature>
<proteinExistence type="predicted"/>
<evidence type="ECO:0000256" key="1">
    <source>
        <dbReference type="SAM" id="MobiDB-lite"/>
    </source>
</evidence>
<keyword evidence="3" id="KW-1185">Reference proteome</keyword>
<evidence type="ECO:0000313" key="3">
    <source>
        <dbReference type="Proteomes" id="UP001391051"/>
    </source>
</evidence>